<evidence type="ECO:0000256" key="4">
    <source>
        <dbReference type="ARBA" id="ARBA00070403"/>
    </source>
</evidence>
<keyword evidence="1 5" id="KW-0408">Iron</keyword>
<evidence type="ECO:0000256" key="2">
    <source>
        <dbReference type="ARBA" id="ARBA00053793"/>
    </source>
</evidence>
<dbReference type="STRING" id="1770053.SAMN05216551_103140"/>
<dbReference type="NCBIfam" id="NF003817">
    <property type="entry name" value="PRK05408.1"/>
    <property type="match status" value="1"/>
</dbReference>
<dbReference type="Gene3D" id="1.10.3880.10">
    <property type="entry name" value="Fe(II) trafficking protein YggX"/>
    <property type="match status" value="1"/>
</dbReference>
<dbReference type="AlphaFoldDB" id="A0A1H2PMC1"/>
<dbReference type="Proteomes" id="UP000243719">
    <property type="component" value="Unassembled WGS sequence"/>
</dbReference>
<dbReference type="EMBL" id="FNLO01000003">
    <property type="protein sequence ID" value="SDV47599.1"/>
    <property type="molecule type" value="Genomic_DNA"/>
</dbReference>
<dbReference type="RefSeq" id="WP_091906244.1">
    <property type="nucleotide sequence ID" value="NZ_FNLO01000003.1"/>
</dbReference>
<dbReference type="GO" id="GO:0005506">
    <property type="term" value="F:iron ion binding"/>
    <property type="evidence" value="ECO:0007669"/>
    <property type="project" value="UniProtKB-UniRule"/>
</dbReference>
<evidence type="ECO:0000313" key="6">
    <source>
        <dbReference type="EMBL" id="SDV47599.1"/>
    </source>
</evidence>
<dbReference type="OrthoDB" id="9804318at2"/>
<proteinExistence type="inferred from homology"/>
<organism evidence="6 7">
    <name type="scientific">Chitinasiproducens palmae</name>
    <dbReference type="NCBI Taxonomy" id="1770053"/>
    <lineage>
        <taxon>Bacteria</taxon>
        <taxon>Pseudomonadati</taxon>
        <taxon>Pseudomonadota</taxon>
        <taxon>Betaproteobacteria</taxon>
        <taxon>Burkholderiales</taxon>
        <taxon>Burkholderiaceae</taxon>
        <taxon>Chitinasiproducens</taxon>
    </lineage>
</organism>
<evidence type="ECO:0000256" key="3">
    <source>
        <dbReference type="ARBA" id="ARBA00061679"/>
    </source>
</evidence>
<gene>
    <name evidence="6" type="ORF">SAMN05216551_103140</name>
</gene>
<dbReference type="PANTHER" id="PTHR36965:SF1">
    <property type="entry name" value="FE(2+)-TRAFFICKING PROTEIN-RELATED"/>
    <property type="match status" value="1"/>
</dbReference>
<dbReference type="PIRSF" id="PIRSF029827">
    <property type="entry name" value="Fe_traffic_YggX"/>
    <property type="match status" value="1"/>
</dbReference>
<dbReference type="InterPro" id="IPR007457">
    <property type="entry name" value="Fe_traffick_prot_YggX"/>
</dbReference>
<evidence type="ECO:0000256" key="5">
    <source>
        <dbReference type="HAMAP-Rule" id="MF_00686"/>
    </source>
</evidence>
<reference evidence="7" key="1">
    <citation type="submission" date="2016-09" db="EMBL/GenBank/DDBJ databases">
        <authorList>
            <person name="Varghese N."/>
            <person name="Submissions S."/>
        </authorList>
    </citation>
    <scope>NUCLEOTIDE SEQUENCE [LARGE SCALE GENOMIC DNA]</scope>
    <source>
        <strain evidence="7">JS23</strain>
    </source>
</reference>
<dbReference type="HAMAP" id="MF_00686">
    <property type="entry name" value="Fe_traffic_YggX"/>
    <property type="match status" value="1"/>
</dbReference>
<dbReference type="SUPFAM" id="SSF111148">
    <property type="entry name" value="YggX-like"/>
    <property type="match status" value="1"/>
</dbReference>
<protein>
    <recommendedName>
        <fullName evidence="4 5">Probable Fe(2+)-trafficking protein</fullName>
    </recommendedName>
</protein>
<evidence type="ECO:0000256" key="1">
    <source>
        <dbReference type="ARBA" id="ARBA00023004"/>
    </source>
</evidence>
<dbReference type="Pfam" id="PF04362">
    <property type="entry name" value="Iron_traffic"/>
    <property type="match status" value="1"/>
</dbReference>
<accession>A0A1H2PMC1</accession>
<keyword evidence="7" id="KW-1185">Reference proteome</keyword>
<evidence type="ECO:0000313" key="7">
    <source>
        <dbReference type="Proteomes" id="UP000243719"/>
    </source>
</evidence>
<dbReference type="GO" id="GO:0034599">
    <property type="term" value="P:cellular response to oxidative stress"/>
    <property type="evidence" value="ECO:0007669"/>
    <property type="project" value="TreeGrafter"/>
</dbReference>
<dbReference type="FunFam" id="1.10.3880.10:FF:000001">
    <property type="entry name" value="Probable Fe(2+)-trafficking protein"/>
    <property type="match status" value="1"/>
</dbReference>
<name>A0A1H2PMC1_9BURK</name>
<dbReference type="GO" id="GO:0005829">
    <property type="term" value="C:cytosol"/>
    <property type="evidence" value="ECO:0007669"/>
    <property type="project" value="TreeGrafter"/>
</dbReference>
<dbReference type="InterPro" id="IPR036766">
    <property type="entry name" value="Fe_traffick_prot_YggX_sf"/>
</dbReference>
<comment type="function">
    <text evidence="2">Could be a mediator in iron transactions between iron acquisition and iron-requiring processes, such as synthesis and/or repair of Fe-S clusters in biosynthetic enzymes. Necessary to maintain high levels of aconitase under oxidative stress.</text>
</comment>
<dbReference type="PANTHER" id="PTHR36965">
    <property type="entry name" value="FE(2+)-TRAFFICKING PROTEIN-RELATED"/>
    <property type="match status" value="1"/>
</dbReference>
<comment type="similarity">
    <text evidence="3 5">Belongs to the Fe(2+)-trafficking protein family.</text>
</comment>
<sequence>MPRTVQCVKLGREAEGFDFPPVPGELGKRIYANVSKEAWQEWLKQQTMLINENRLNMADARARQYLLKQTEKYFFGEGADSASGFVPPTGA</sequence>